<reference evidence="1 2" key="1">
    <citation type="submission" date="2007-04" db="EMBL/GenBank/DDBJ databases">
        <authorList>
            <person name="Fulton L."/>
            <person name="Clifton S."/>
            <person name="Fulton B."/>
            <person name="Xu J."/>
            <person name="Minx P."/>
            <person name="Pepin K.H."/>
            <person name="Johnson M."/>
            <person name="Thiruvilangam P."/>
            <person name="Bhonagiri V."/>
            <person name="Nash W.E."/>
            <person name="Mardis E.R."/>
            <person name="Wilson R.K."/>
        </authorList>
    </citation>
    <scope>NUCLEOTIDE SEQUENCE [LARGE SCALE GENOMIC DNA]</scope>
    <source>
        <strain evidence="1 2">ATCC 29149</strain>
    </source>
</reference>
<proteinExistence type="predicted"/>
<dbReference type="EMBL" id="AAYG02000032">
    <property type="protein sequence ID" value="EDN76098.1"/>
    <property type="molecule type" value="Genomic_DNA"/>
</dbReference>
<organism evidence="1 2">
    <name type="scientific">Mediterraneibacter gnavus (strain ATCC 29149 / DSM 114966 / JCM 6515 / VPI C7-9)</name>
    <name type="common">Ruminococcus gnavus</name>
    <dbReference type="NCBI Taxonomy" id="411470"/>
    <lineage>
        <taxon>Bacteria</taxon>
        <taxon>Bacillati</taxon>
        <taxon>Bacillota</taxon>
        <taxon>Clostridia</taxon>
        <taxon>Lachnospirales</taxon>
        <taxon>Lachnospiraceae</taxon>
        <taxon>Mediterraneibacter</taxon>
    </lineage>
</organism>
<dbReference type="Proteomes" id="UP000004410">
    <property type="component" value="Unassembled WGS sequence"/>
</dbReference>
<dbReference type="AlphaFoldDB" id="A7B804"/>
<accession>A7B804</accession>
<sequence>MLNLSCHLFPYLSLPSRECGLKSVDYEPGIVQRRHSLRGSVD</sequence>
<gene>
    <name evidence="1" type="ORF">RUMGNA_03721</name>
</gene>
<evidence type="ECO:0000313" key="1">
    <source>
        <dbReference type="EMBL" id="EDN76098.1"/>
    </source>
</evidence>
<comment type="caution">
    <text evidence="1">The sequence shown here is derived from an EMBL/GenBank/DDBJ whole genome shotgun (WGS) entry which is preliminary data.</text>
</comment>
<dbReference type="PaxDb" id="411470-RUMGNA_03721"/>
<reference evidence="1 2" key="2">
    <citation type="submission" date="2007-06" db="EMBL/GenBank/DDBJ databases">
        <title>Draft genome sequence of Ruminococcus gnavus (ATCC 29149).</title>
        <authorList>
            <person name="Sudarsanam P."/>
            <person name="Ley R."/>
            <person name="Guruge J."/>
            <person name="Turnbaugh P.J."/>
            <person name="Mahowald M."/>
            <person name="Liep D."/>
            <person name="Gordon J."/>
        </authorList>
    </citation>
    <scope>NUCLEOTIDE SEQUENCE [LARGE SCALE GENOMIC DNA]</scope>
    <source>
        <strain evidence="1 2">ATCC 29149</strain>
    </source>
</reference>
<name>A7B804_MEDG7</name>
<protein>
    <submittedName>
        <fullName evidence="1">Uncharacterized protein</fullName>
    </submittedName>
</protein>
<evidence type="ECO:0000313" key="2">
    <source>
        <dbReference type="Proteomes" id="UP000004410"/>
    </source>
</evidence>